<evidence type="ECO:0000313" key="3">
    <source>
        <dbReference type="EMBL" id="MBO1434712.1"/>
    </source>
</evidence>
<evidence type="ECO:0000313" key="4">
    <source>
        <dbReference type="Proteomes" id="UP000692816"/>
    </source>
</evidence>
<reference evidence="3" key="1">
    <citation type="journal article" date="2021" name="Int. J. Syst. Evol. Microbiol.">
        <title>Bradyrhizobium septentrionale sp. nov. (sv. septentrionale) and Bradyrhizobium quebecense sp. nov. (sv. septentrionale) associated with legumes native to Canada possess rearranged symbiosis genes and numerous insertion sequences.</title>
        <authorList>
            <person name="Bromfield E.S.P."/>
            <person name="Cloutier S."/>
        </authorList>
    </citation>
    <scope>NUCLEOTIDE SEQUENCE</scope>
    <source>
        <strain evidence="3">12S5</strain>
    </source>
</reference>
<dbReference type="PANTHER" id="PTHR41534">
    <property type="entry name" value="BLR3401 PROTEIN"/>
    <property type="match status" value="1"/>
</dbReference>
<gene>
    <name evidence="3" type="ORF">J4P68_36210</name>
</gene>
<name>A0ABS3MTK0_9BRAD</name>
<dbReference type="SUPFAM" id="SSF54427">
    <property type="entry name" value="NTF2-like"/>
    <property type="match status" value="1"/>
</dbReference>
<proteinExistence type="inferred from homology"/>
<dbReference type="Gene3D" id="3.10.450.50">
    <property type="match status" value="1"/>
</dbReference>
<keyword evidence="4" id="KW-1185">Reference proteome</keyword>
<comment type="caution">
    <text evidence="3">The sequence shown here is derived from an EMBL/GenBank/DDBJ whole genome shotgun (WGS) entry which is preliminary data.</text>
</comment>
<dbReference type="InterPro" id="IPR000391">
    <property type="entry name" value="Rng_hydr_dOase-bsu"/>
</dbReference>
<evidence type="ECO:0000256" key="1">
    <source>
        <dbReference type="ARBA" id="ARBA00009570"/>
    </source>
</evidence>
<dbReference type="EMBL" id="JAGEPA010000001">
    <property type="protein sequence ID" value="MBO1434712.1"/>
    <property type="molecule type" value="Genomic_DNA"/>
</dbReference>
<comment type="similarity">
    <text evidence="1">Belongs to the bacterial ring-hydroxylating dioxygenase beta subunit family.</text>
</comment>
<dbReference type="Proteomes" id="UP000692816">
    <property type="component" value="Unassembled WGS sequence"/>
</dbReference>
<dbReference type="RefSeq" id="WP_207838133.1">
    <property type="nucleotide sequence ID" value="NZ_CP088282.1"/>
</dbReference>
<organism evidence="3 4">
    <name type="scientific">Bradyrhizobium quebecense</name>
    <dbReference type="NCBI Taxonomy" id="2748629"/>
    <lineage>
        <taxon>Bacteria</taxon>
        <taxon>Pseudomonadati</taxon>
        <taxon>Pseudomonadota</taxon>
        <taxon>Alphaproteobacteria</taxon>
        <taxon>Hyphomicrobiales</taxon>
        <taxon>Nitrobacteraceae</taxon>
        <taxon>Bradyrhizobium</taxon>
    </lineage>
</organism>
<sequence length="204" mass="23876">MPDVLTNQDFAPDLAEVPYFSLTWYDRLHAIVSFWLELSEVPQQLRATQAERAFAEQLLFTEARLLDQERLEEWLTLFTDDAVYWIPADVQGRDPRTTVSWELNDRRRLEERVERLATERAYSQAPSTRTTHLYSNLEVLSFEPGIMHVICRFFIQTSLAGKLSPRAGWNGYILRKVDDDWRIAMKRIGLFDADCPQDNNSFTL</sequence>
<dbReference type="InterPro" id="IPR032710">
    <property type="entry name" value="NTF2-like_dom_sf"/>
</dbReference>
<accession>A0ABS3MTK0</accession>
<evidence type="ECO:0000256" key="2">
    <source>
        <dbReference type="ARBA" id="ARBA00023002"/>
    </source>
</evidence>
<dbReference type="PANTHER" id="PTHR41534:SF1">
    <property type="entry name" value="BLR3401 PROTEIN"/>
    <property type="match status" value="1"/>
</dbReference>
<dbReference type="Pfam" id="PF00866">
    <property type="entry name" value="Ring_hydroxyl_B"/>
    <property type="match status" value="1"/>
</dbReference>
<keyword evidence="2" id="KW-0560">Oxidoreductase</keyword>
<protein>
    <submittedName>
        <fullName evidence="3">Nuclear transport factor 2 family protein</fullName>
    </submittedName>
</protein>